<dbReference type="EMBL" id="JAHVJA010000009">
    <property type="protein sequence ID" value="MBY6141277.1"/>
    <property type="molecule type" value="Genomic_DNA"/>
</dbReference>
<name>A0ABS7NKC3_9RHOB</name>
<dbReference type="PANTHER" id="PTHR22642">
    <property type="entry name" value="IMIDAZOLONEPROPIONASE"/>
    <property type="match status" value="1"/>
</dbReference>
<dbReference type="Gene3D" id="3.20.20.140">
    <property type="entry name" value="Metal-dependent hydrolases"/>
    <property type="match status" value="1"/>
</dbReference>
<dbReference type="InterPro" id="IPR011059">
    <property type="entry name" value="Metal-dep_hydrolase_composite"/>
</dbReference>
<evidence type="ECO:0000259" key="1">
    <source>
        <dbReference type="Pfam" id="PF07969"/>
    </source>
</evidence>
<comment type="caution">
    <text evidence="2">The sequence shown here is derived from an EMBL/GenBank/DDBJ whole genome shotgun (WGS) entry which is preliminary data.</text>
</comment>
<keyword evidence="3" id="KW-1185">Reference proteome</keyword>
<feature type="domain" description="Amidohydrolase 3" evidence="1">
    <location>
        <begin position="4"/>
        <end position="215"/>
    </location>
</feature>
<gene>
    <name evidence="2" type="ORF">KUV26_17710</name>
</gene>
<dbReference type="InterPro" id="IPR013108">
    <property type="entry name" value="Amidohydro_3"/>
</dbReference>
<evidence type="ECO:0000313" key="3">
    <source>
        <dbReference type="Proteomes" id="UP000766629"/>
    </source>
</evidence>
<dbReference type="Proteomes" id="UP000766629">
    <property type="component" value="Unassembled WGS sequence"/>
</dbReference>
<accession>A0ABS7NKC3</accession>
<evidence type="ECO:0000313" key="2">
    <source>
        <dbReference type="EMBL" id="MBY6141277.1"/>
    </source>
</evidence>
<proteinExistence type="predicted"/>
<reference evidence="2 3" key="1">
    <citation type="submission" date="2021-06" db="EMBL/GenBank/DDBJ databases">
        <title>50 bacteria genomes isolated from Dapeng, Shenzhen, China.</title>
        <authorList>
            <person name="Zheng W."/>
            <person name="Yu S."/>
            <person name="Huang Y."/>
        </authorList>
    </citation>
    <scope>NUCLEOTIDE SEQUENCE [LARGE SCALE GENOMIC DNA]</scope>
    <source>
        <strain evidence="2 3">DP1N14-2</strain>
    </source>
</reference>
<dbReference type="Gene3D" id="2.30.40.10">
    <property type="entry name" value="Urease, subunit C, domain 1"/>
    <property type="match status" value="1"/>
</dbReference>
<organism evidence="2 3">
    <name type="scientific">Leisingera daeponensis</name>
    <dbReference type="NCBI Taxonomy" id="405746"/>
    <lineage>
        <taxon>Bacteria</taxon>
        <taxon>Pseudomonadati</taxon>
        <taxon>Pseudomonadota</taxon>
        <taxon>Alphaproteobacteria</taxon>
        <taxon>Rhodobacterales</taxon>
        <taxon>Roseobacteraceae</taxon>
        <taxon>Leisingera</taxon>
    </lineage>
</organism>
<dbReference type="Pfam" id="PF07969">
    <property type="entry name" value="Amidohydro_3"/>
    <property type="match status" value="1"/>
</dbReference>
<dbReference type="InterPro" id="IPR032466">
    <property type="entry name" value="Metal_Hydrolase"/>
</dbReference>
<dbReference type="SUPFAM" id="SSF51556">
    <property type="entry name" value="Metallo-dependent hydrolases"/>
    <property type="match status" value="1"/>
</dbReference>
<protein>
    <submittedName>
        <fullName evidence="2">Amidohydrolase family protein</fullName>
    </submittedName>
</protein>
<sequence>MMEAELEKIVELLATNEWPFRIHATYDETIDRFLTVFERVNGKTPFKTRFIIDHAETISPCNIERIKALGGGIATQHRMAFQGEYFAARYGAEAAEATPPIREMLRTGVPVGGGTDATRVASYDPWVAMHWLTTGKTVGGLTLYGENNLLTREEALAVWTTGSAWFSGAQDVKGRLSPGMYGDLAVLSDDMMTVPDARIRSITSVLTVVGGKIVFADAEFDGLNPPLPPASPDWSVNALFASPAERQPAQAPAGAEMRACHDGCASGCGMHGHNHGIAWASPIPVSDKGAFWGALGCSCFAV</sequence>
<dbReference type="PANTHER" id="PTHR22642:SF21">
    <property type="entry name" value="PERIPLASMIC PROTEIN"/>
    <property type="match status" value="1"/>
</dbReference>